<feature type="transmembrane region" description="Helical" evidence="7">
    <location>
        <begin position="17"/>
        <end position="37"/>
    </location>
</feature>
<dbReference type="NCBIfam" id="TIGR01666">
    <property type="entry name" value="YCCS"/>
    <property type="match status" value="1"/>
</dbReference>
<comment type="similarity">
    <text evidence="6">Belongs to the YccS/YhfK family.</text>
</comment>
<dbReference type="InterPro" id="IPR049453">
    <property type="entry name" value="Memb_transporter_dom"/>
</dbReference>
<evidence type="ECO:0000256" key="4">
    <source>
        <dbReference type="ARBA" id="ARBA00022989"/>
    </source>
</evidence>
<dbReference type="NCBIfam" id="TIGR01667">
    <property type="entry name" value="YCCS_YHFK"/>
    <property type="match status" value="1"/>
</dbReference>
<feature type="transmembrane region" description="Helical" evidence="7">
    <location>
        <begin position="145"/>
        <end position="164"/>
    </location>
</feature>
<dbReference type="GO" id="GO:0005886">
    <property type="term" value="C:plasma membrane"/>
    <property type="evidence" value="ECO:0007669"/>
    <property type="project" value="UniProtKB-SubCell"/>
</dbReference>
<feature type="domain" description="Integral membrane bound transporter" evidence="9">
    <location>
        <begin position="419"/>
        <end position="540"/>
    </location>
</feature>
<keyword evidence="4 7" id="KW-1133">Transmembrane helix</keyword>
<dbReference type="InterPro" id="IPR032692">
    <property type="entry name" value="YccS_N"/>
</dbReference>
<comment type="subcellular location">
    <subcellularLocation>
        <location evidence="1">Cell membrane</location>
        <topology evidence="1">Multi-pass membrane protein</topology>
    </subcellularLocation>
</comment>
<keyword evidence="2" id="KW-1003">Cell membrane</keyword>
<dbReference type="AlphaFoldDB" id="A0A1Y2SRQ7"/>
<feature type="transmembrane region" description="Helical" evidence="7">
    <location>
        <begin position="428"/>
        <end position="445"/>
    </location>
</feature>
<dbReference type="PANTHER" id="PTHR30509:SF8">
    <property type="entry name" value="INNER MEMBRANE PROTEIN YCCS"/>
    <property type="match status" value="1"/>
</dbReference>
<dbReference type="EMBL" id="MUBK01000002">
    <property type="protein sequence ID" value="OTA21710.1"/>
    <property type="molecule type" value="Genomic_DNA"/>
</dbReference>
<dbReference type="Pfam" id="PF13515">
    <property type="entry name" value="FUSC_2"/>
    <property type="match status" value="1"/>
</dbReference>
<evidence type="ECO:0000313" key="10">
    <source>
        <dbReference type="EMBL" id="OTA21710.1"/>
    </source>
</evidence>
<organism evidence="10 11">
    <name type="scientific">Xenorhabdus beddingii</name>
    <dbReference type="NCBI Taxonomy" id="40578"/>
    <lineage>
        <taxon>Bacteria</taxon>
        <taxon>Pseudomonadati</taxon>
        <taxon>Pseudomonadota</taxon>
        <taxon>Gammaproteobacteria</taxon>
        <taxon>Enterobacterales</taxon>
        <taxon>Morganellaceae</taxon>
        <taxon>Xenorhabdus</taxon>
    </lineage>
</organism>
<dbReference type="RefSeq" id="WP_086111321.1">
    <property type="nucleotide sequence ID" value="NZ_CAWNHF010000112.1"/>
</dbReference>
<dbReference type="InterPro" id="IPR010020">
    <property type="entry name" value="Integral_membrane_YCCS_YHJK"/>
</dbReference>
<feature type="transmembrane region" description="Helical" evidence="7">
    <location>
        <begin position="498"/>
        <end position="517"/>
    </location>
</feature>
<protein>
    <submittedName>
        <fullName evidence="10">Membrane translocase of MdtNOP efflux pump</fullName>
    </submittedName>
</protein>
<dbReference type="InterPro" id="IPR010019">
    <property type="entry name" value="Integral_membrane_YccS"/>
</dbReference>
<dbReference type="PANTHER" id="PTHR30509">
    <property type="entry name" value="P-HYDROXYBENZOIC ACID EFFLUX PUMP SUBUNIT-RELATED"/>
    <property type="match status" value="1"/>
</dbReference>
<keyword evidence="5 7" id="KW-0472">Membrane</keyword>
<evidence type="ECO:0000256" key="1">
    <source>
        <dbReference type="ARBA" id="ARBA00004651"/>
    </source>
</evidence>
<evidence type="ECO:0000313" key="11">
    <source>
        <dbReference type="Proteomes" id="UP000194204"/>
    </source>
</evidence>
<evidence type="ECO:0000259" key="9">
    <source>
        <dbReference type="Pfam" id="PF13515"/>
    </source>
</evidence>
<feature type="domain" description="Integral membrane protein YccS N-terminal" evidence="8">
    <location>
        <begin position="69"/>
        <end position="349"/>
    </location>
</feature>
<keyword evidence="11" id="KW-1185">Reference proteome</keyword>
<evidence type="ECO:0000256" key="2">
    <source>
        <dbReference type="ARBA" id="ARBA00022475"/>
    </source>
</evidence>
<evidence type="ECO:0000256" key="6">
    <source>
        <dbReference type="ARBA" id="ARBA00043993"/>
    </source>
</evidence>
<dbReference type="OrthoDB" id="8670769at2"/>
<evidence type="ECO:0000256" key="7">
    <source>
        <dbReference type="SAM" id="Phobius"/>
    </source>
</evidence>
<feature type="transmembrane region" description="Helical" evidence="7">
    <location>
        <begin position="403"/>
        <end position="422"/>
    </location>
</feature>
<accession>A0A1Y2SRQ7</accession>
<reference evidence="10 11" key="1">
    <citation type="submission" date="2017-01" db="EMBL/GenBank/DDBJ databases">
        <title>Deconstructing symbiosis and pathogenesis requirements using a combined genomic-metabolomic approach.</title>
        <authorList>
            <person name="Tobias N.J."/>
            <person name="Wolff H."/>
            <person name="Djahanschiri B."/>
            <person name="Ebersberger I."/>
            <person name="Bode H.B."/>
        </authorList>
    </citation>
    <scope>NUCLEOTIDE SEQUENCE [LARGE SCALE GENOMIC DNA]</scope>
    <source>
        <strain evidence="10 11">DSM 4764</strain>
    </source>
</reference>
<evidence type="ECO:0000256" key="5">
    <source>
        <dbReference type="ARBA" id="ARBA00023136"/>
    </source>
</evidence>
<feature type="transmembrane region" description="Helical" evidence="7">
    <location>
        <begin position="523"/>
        <end position="545"/>
    </location>
</feature>
<dbReference type="STRING" id="40578.Xbed_00460"/>
<dbReference type="Proteomes" id="UP000194204">
    <property type="component" value="Unassembled WGS sequence"/>
</dbReference>
<feature type="transmembrane region" description="Helical" evidence="7">
    <location>
        <begin position="118"/>
        <end position="139"/>
    </location>
</feature>
<feature type="transmembrane region" description="Helical" evidence="7">
    <location>
        <begin position="92"/>
        <end position="111"/>
    </location>
</feature>
<proteinExistence type="inferred from homology"/>
<evidence type="ECO:0000256" key="3">
    <source>
        <dbReference type="ARBA" id="ARBA00022692"/>
    </source>
</evidence>
<comment type="caution">
    <text evidence="10">The sequence shown here is derived from an EMBL/GenBank/DDBJ whole genome shotgun (WGS) entry which is preliminary data.</text>
</comment>
<evidence type="ECO:0000259" key="8">
    <source>
        <dbReference type="Pfam" id="PF12805"/>
    </source>
</evidence>
<gene>
    <name evidence="10" type="ORF">Xbed_00460</name>
</gene>
<sequence>MLTVLSSSRHFLYNSHVFYYIRIFIALTGTTLIPWLLGEDPKITIPLLLGVVAAALTDLDDRLVGRLRNLIITLISFFVASTSITLLFPYPWFFMFGLAVSTCGFILLGALGQRYATIAFGALLIAIYTMLGSSIFPVWYQQPVLLLIGAIWYNLLTLTGHLLFPIRPLQENLARCYQQLSAYLYAKTSLFDPDAEAEEYKQSVFDIAMANSTLVTTLNQAKISLLSRLKGDRGQRGTRHTLHYYFVAQDIHERASSSHVQYQKLREILRHSDIMFRIQKLLSMQARACEQISQSIILHKQYQHNPRFEPAFNYLESSLERLKTQQGTHAKMMAFDNLLKNLRAIDAQLAGLSSDQYLLAQNNFPNDKQPNDKPEETRLSDEALTGWRDVWFRIRRNLTPKSALFRHAIRMSVLLCTGYAIIQLFDLQRGYWILLTSLFVCQPNYSATRRRLALRVIGTLAGILIGLPILYFVPSIEGQLVLIVISGVLFFAFRNIQYAHATLFITLLVLLSFNLLGEGFEVALPRIIDTLVGCVIALLAVSFIWPDWKFRQLPQVINRTIGVNCHYLNAILEQYHQGKSNSLNYRIARRDAHNCDAELASVISNMASEPKSDRISQDAAFRLLCLNHTMLSYISALGAHRDKLNDPAMLDILNDAICYVESTLQQEWMNSDTLQSAINNVVEKINLVPSESNNKVQLVLQQIGLLIELLPEIVSLTKQISKQEPL</sequence>
<name>A0A1Y2SRQ7_9GAMM</name>
<keyword evidence="3 7" id="KW-0812">Transmembrane</keyword>
<feature type="transmembrane region" description="Helical" evidence="7">
    <location>
        <begin position="452"/>
        <end position="470"/>
    </location>
</feature>
<dbReference type="Pfam" id="PF12805">
    <property type="entry name" value="FUSC-like"/>
    <property type="match status" value="1"/>
</dbReference>
<feature type="transmembrane region" description="Helical" evidence="7">
    <location>
        <begin position="67"/>
        <end position="86"/>
    </location>
</feature>